<dbReference type="OrthoDB" id="9990954at2"/>
<dbReference type="EMBL" id="FNEB01000007">
    <property type="protein sequence ID" value="SDI97685.1"/>
    <property type="molecule type" value="Genomic_DNA"/>
</dbReference>
<keyword evidence="1" id="KW-0472">Membrane</keyword>
<sequence length="250" mass="25687">MGRLTVPLLQPSGSNGNMGVVMKRCISSFLFTVAMAVPAFSAPVAFNISGSLSDEGLTLNDAFDNAVFQGTVVVDTMSVKANISSAITYNLLSYYVVVTPVGAAPSFSFLGDGETGEGDSGASVQKNDGILSFVLYENIDDPATAAIERRQLQLSFNGNTTAPVSSLAGLIAAAPGVGSNFDAGLLQVSTSQLPTAVEDAEAAVVERDTPPISPVPLPASVGLLVAGLIGFGSVGFGRRRTSKRARPNLL</sequence>
<keyword evidence="1" id="KW-0812">Transmembrane</keyword>
<dbReference type="InterPro" id="IPR022472">
    <property type="entry name" value="VPLPA-CTERM"/>
</dbReference>
<evidence type="ECO:0000313" key="2">
    <source>
        <dbReference type="EMBL" id="SDI97685.1"/>
    </source>
</evidence>
<protein>
    <submittedName>
        <fullName evidence="2">VPLPA-CTERM protein sorting domain-containing protein</fullName>
    </submittedName>
</protein>
<dbReference type="AlphaFoldDB" id="A0A1G8PZM4"/>
<name>A0A1G8PZM4_9RHOB</name>
<keyword evidence="3" id="KW-1185">Reference proteome</keyword>
<gene>
    <name evidence="2" type="ORF">SAMN05421850_10746</name>
</gene>
<evidence type="ECO:0000313" key="3">
    <source>
        <dbReference type="Proteomes" id="UP000199340"/>
    </source>
</evidence>
<organism evidence="2 3">
    <name type="scientific">Lutimaribacter saemankumensis</name>
    <dbReference type="NCBI Taxonomy" id="490829"/>
    <lineage>
        <taxon>Bacteria</taxon>
        <taxon>Pseudomonadati</taxon>
        <taxon>Pseudomonadota</taxon>
        <taxon>Alphaproteobacteria</taxon>
        <taxon>Rhodobacterales</taxon>
        <taxon>Roseobacteraceae</taxon>
        <taxon>Lutimaribacter</taxon>
    </lineage>
</organism>
<accession>A0A1G8PZM4</accession>
<feature type="transmembrane region" description="Helical" evidence="1">
    <location>
        <begin position="217"/>
        <end position="236"/>
    </location>
</feature>
<dbReference type="NCBIfam" id="TIGR03370">
    <property type="entry name" value="VPLPA-CTERM"/>
    <property type="match status" value="1"/>
</dbReference>
<keyword evidence="1" id="KW-1133">Transmembrane helix</keyword>
<dbReference type="Proteomes" id="UP000199340">
    <property type="component" value="Unassembled WGS sequence"/>
</dbReference>
<reference evidence="2 3" key="1">
    <citation type="submission" date="2016-10" db="EMBL/GenBank/DDBJ databases">
        <authorList>
            <person name="de Groot N.N."/>
        </authorList>
    </citation>
    <scope>NUCLEOTIDE SEQUENCE [LARGE SCALE GENOMIC DNA]</scope>
    <source>
        <strain evidence="2 3">DSM 28010</strain>
    </source>
</reference>
<proteinExistence type="predicted"/>
<evidence type="ECO:0000256" key="1">
    <source>
        <dbReference type="SAM" id="Phobius"/>
    </source>
</evidence>